<proteinExistence type="predicted"/>
<reference evidence="3" key="1">
    <citation type="journal article" date="2015" name="Nature">
        <title>Complex archaea that bridge the gap between prokaryotes and eukaryotes.</title>
        <authorList>
            <person name="Spang A."/>
            <person name="Saw J.H."/>
            <person name="Jorgensen S.L."/>
            <person name="Zaremba-Niedzwiedzka K."/>
            <person name="Martijn J."/>
            <person name="Lind A.E."/>
            <person name="van Eijk R."/>
            <person name="Schleper C."/>
            <person name="Guy L."/>
            <person name="Ettema T.J."/>
        </authorList>
    </citation>
    <scope>NUCLEOTIDE SEQUENCE</scope>
</reference>
<dbReference type="InterPro" id="IPR038729">
    <property type="entry name" value="Rad50/SbcC_AAA"/>
</dbReference>
<name>A0A0F9KG53_9ZZZZ</name>
<dbReference type="Pfam" id="PF13476">
    <property type="entry name" value="AAA_23"/>
    <property type="match status" value="1"/>
</dbReference>
<dbReference type="GO" id="GO:0016887">
    <property type="term" value="F:ATP hydrolysis activity"/>
    <property type="evidence" value="ECO:0007669"/>
    <property type="project" value="InterPro"/>
</dbReference>
<gene>
    <name evidence="3" type="ORF">LCGC14_1707860</name>
</gene>
<dbReference type="InterPro" id="IPR027417">
    <property type="entry name" value="P-loop_NTPase"/>
</dbReference>
<organism evidence="3">
    <name type="scientific">marine sediment metagenome</name>
    <dbReference type="NCBI Taxonomy" id="412755"/>
    <lineage>
        <taxon>unclassified sequences</taxon>
        <taxon>metagenomes</taxon>
        <taxon>ecological metagenomes</taxon>
    </lineage>
</organism>
<accession>A0A0F9KG53</accession>
<feature type="coiled-coil region" evidence="1">
    <location>
        <begin position="175"/>
        <end position="205"/>
    </location>
</feature>
<dbReference type="Gene3D" id="3.40.50.300">
    <property type="entry name" value="P-loop containing nucleotide triphosphate hydrolases"/>
    <property type="match status" value="1"/>
</dbReference>
<dbReference type="AlphaFoldDB" id="A0A0F9KG53"/>
<protein>
    <recommendedName>
        <fullName evidence="2">Rad50/SbcC-type AAA domain-containing protein</fullName>
    </recommendedName>
</protein>
<evidence type="ECO:0000256" key="1">
    <source>
        <dbReference type="SAM" id="Coils"/>
    </source>
</evidence>
<sequence length="251" mass="28251">MRLKTLTLKNFKGVESYTLTPNPKGHTSVFADNGKYKTTLFDAFTFLLFGKDSLGAKDFEIKAKTPGGESVHNLEHTVEGVFDSDGQEKTLKRTYKEVYPKKHGTATRVFSGHTTKYEVDGKKGILEKDYKNEIAAICSEDRFQMLTDPRFFNDDKRMPWKKRRDVLFGLCDDISAEDEAEIKSKEDEKKTIKARQAEINEAIDQIPVRIDEATAGKVTVRAKKSVDDDLTLHEGMLKEGKSTLSEVEAGG</sequence>
<evidence type="ECO:0000313" key="3">
    <source>
        <dbReference type="EMBL" id="KKM14260.1"/>
    </source>
</evidence>
<keyword evidence="1" id="KW-0175">Coiled coil</keyword>
<evidence type="ECO:0000259" key="2">
    <source>
        <dbReference type="Pfam" id="PF13476"/>
    </source>
</evidence>
<dbReference type="SUPFAM" id="SSF52540">
    <property type="entry name" value="P-loop containing nucleoside triphosphate hydrolases"/>
    <property type="match status" value="1"/>
</dbReference>
<feature type="domain" description="Rad50/SbcC-type AAA" evidence="2">
    <location>
        <begin position="6"/>
        <end position="206"/>
    </location>
</feature>
<comment type="caution">
    <text evidence="3">The sequence shown here is derived from an EMBL/GenBank/DDBJ whole genome shotgun (WGS) entry which is preliminary data.</text>
</comment>
<feature type="non-terminal residue" evidence="3">
    <location>
        <position position="251"/>
    </location>
</feature>
<dbReference type="GO" id="GO:0006302">
    <property type="term" value="P:double-strand break repair"/>
    <property type="evidence" value="ECO:0007669"/>
    <property type="project" value="InterPro"/>
</dbReference>
<dbReference type="EMBL" id="LAZR01015189">
    <property type="protein sequence ID" value="KKM14260.1"/>
    <property type="molecule type" value="Genomic_DNA"/>
</dbReference>